<protein>
    <submittedName>
        <fullName evidence="1">Uncharacterized protein</fullName>
    </submittedName>
</protein>
<accession>A0AAV3XK91</accession>
<dbReference type="AlphaFoldDB" id="A0AAV3XK91"/>
<dbReference type="Proteomes" id="UP001050975">
    <property type="component" value="Unassembled WGS sequence"/>
</dbReference>
<sequence>MEIRLKLHQPKRLKANDSLRILLQQGRLLAAAETSSACSKATQR</sequence>
<name>A0AAV3XK91_9CYAN</name>
<keyword evidence="2" id="KW-1185">Reference proteome</keyword>
<organism evidence="1 2">
    <name type="scientific">Microseira wollei NIES-4236</name>
    <dbReference type="NCBI Taxonomy" id="2530354"/>
    <lineage>
        <taxon>Bacteria</taxon>
        <taxon>Bacillati</taxon>
        <taxon>Cyanobacteriota</taxon>
        <taxon>Cyanophyceae</taxon>
        <taxon>Oscillatoriophycideae</taxon>
        <taxon>Aerosakkonematales</taxon>
        <taxon>Aerosakkonemataceae</taxon>
        <taxon>Microseira</taxon>
    </lineage>
</organism>
<proteinExistence type="predicted"/>
<dbReference type="RefSeq" id="WP_264196779.1">
    <property type="nucleotide sequence ID" value="NZ_BLAY01000159.1"/>
</dbReference>
<comment type="caution">
    <text evidence="1">The sequence shown here is derived from an EMBL/GenBank/DDBJ whole genome shotgun (WGS) entry which is preliminary data.</text>
</comment>
<reference evidence="1" key="1">
    <citation type="submission" date="2019-10" db="EMBL/GenBank/DDBJ databases">
        <title>Draft genome sequece of Microseira wollei NIES-4236.</title>
        <authorList>
            <person name="Yamaguchi H."/>
            <person name="Suzuki S."/>
            <person name="Kawachi M."/>
        </authorList>
    </citation>
    <scope>NUCLEOTIDE SEQUENCE</scope>
    <source>
        <strain evidence="1">NIES-4236</strain>
    </source>
</reference>
<dbReference type="EMBL" id="BLAY01000159">
    <property type="protein sequence ID" value="GET42335.1"/>
    <property type="molecule type" value="Genomic_DNA"/>
</dbReference>
<evidence type="ECO:0000313" key="1">
    <source>
        <dbReference type="EMBL" id="GET42335.1"/>
    </source>
</evidence>
<evidence type="ECO:0000313" key="2">
    <source>
        <dbReference type="Proteomes" id="UP001050975"/>
    </source>
</evidence>
<gene>
    <name evidence="1" type="ORF">MiSe_71510</name>
</gene>